<evidence type="ECO:0000313" key="2">
    <source>
        <dbReference type="EMBL" id="AIF85294.1"/>
    </source>
</evidence>
<dbReference type="STRING" id="1459636.NTE_03265"/>
<evidence type="ECO:0000313" key="3">
    <source>
        <dbReference type="Proteomes" id="UP000028194"/>
    </source>
</evidence>
<feature type="transmembrane region" description="Helical" evidence="1">
    <location>
        <begin position="37"/>
        <end position="60"/>
    </location>
</feature>
<dbReference type="Proteomes" id="UP000028194">
    <property type="component" value="Chromosome"/>
</dbReference>
<proteinExistence type="predicted"/>
<feature type="transmembrane region" description="Helical" evidence="1">
    <location>
        <begin position="72"/>
        <end position="94"/>
    </location>
</feature>
<dbReference type="eggNOG" id="arCOG10415">
    <property type="taxonomic scope" value="Archaea"/>
</dbReference>
<feature type="transmembrane region" description="Helical" evidence="1">
    <location>
        <begin position="12"/>
        <end position="31"/>
    </location>
</feature>
<keyword evidence="1" id="KW-0812">Transmembrane</keyword>
<accession>A0A075N1E7</accession>
<dbReference type="EMBL" id="CP007174">
    <property type="protein sequence ID" value="AIF85294.1"/>
    <property type="molecule type" value="Genomic_DNA"/>
</dbReference>
<organism evidence="2 3">
    <name type="scientific">Candidatus Nitrososphaera evergladensis SR1</name>
    <dbReference type="NCBI Taxonomy" id="1459636"/>
    <lineage>
        <taxon>Archaea</taxon>
        <taxon>Nitrososphaerota</taxon>
        <taxon>Nitrososphaeria</taxon>
        <taxon>Nitrososphaerales</taxon>
        <taxon>Nitrososphaeraceae</taxon>
        <taxon>Nitrososphaera</taxon>
    </lineage>
</organism>
<name>A0A075N1E7_9ARCH</name>
<dbReference type="HOGENOM" id="CLU_163107_0_0_2"/>
<reference evidence="2 3" key="1">
    <citation type="journal article" date="2014" name="PLoS ONE">
        <title>Genome Sequence of Candidatus Nitrososphaera evergladensis from Group I.1b Enriched from Everglades Soil Reveals Novel Genomic Features of the Ammonia-Oxidizing Archaea.</title>
        <authorList>
            <person name="Zhalnina K.V."/>
            <person name="Dias R."/>
            <person name="Leonard M.T."/>
            <person name="Dorr de Quadros P."/>
            <person name="Camargo F.A."/>
            <person name="Drew J.C."/>
            <person name="Farmerie W.G."/>
            <person name="Daroub S.H."/>
            <person name="Triplett E.W."/>
        </authorList>
    </citation>
    <scope>NUCLEOTIDE SEQUENCE [LARGE SCALE GENOMIC DNA]</scope>
    <source>
        <strain evidence="2 3">SR1</strain>
    </source>
</reference>
<keyword evidence="1" id="KW-0472">Membrane</keyword>
<sequence length="101" mass="10746">MPNVALDRVYYMRIVLGIIAGTIAGFAIAPGTDQGTAVGMALGIAIAFFLISVVIGRMFAKGQPKEVQKKAGYDGIVPFIFMNILAMVIVYTALHQGSILK</sequence>
<gene>
    <name evidence="2" type="ORF">NTE_03265</name>
</gene>
<dbReference type="AlphaFoldDB" id="A0A075N1E7"/>
<keyword evidence="3" id="KW-1185">Reference proteome</keyword>
<protein>
    <submittedName>
        <fullName evidence="2">Uncharacterized protein</fullName>
    </submittedName>
</protein>
<dbReference type="KEGG" id="nev:NTE_03265"/>
<keyword evidence="1" id="KW-1133">Transmembrane helix</keyword>
<evidence type="ECO:0000256" key="1">
    <source>
        <dbReference type="SAM" id="Phobius"/>
    </source>
</evidence>